<accession>A0A2A5AEP5</accession>
<sequence>MIKLIKPVVFVIALIPFIILLVRIFQNDLGPDPVQELSLETGEWTLQFLILAIAMTPLRRITNRIEFVRHRRMIGLFALFYATLHLAVWLTFLLEFRWLAILEEVIERPYITVGFSSYLILLALGLTSPKFMLRKLGKNWKRLHKLVYVAAVLGVLHLLWILRLDIGSAVFYGSLVAVLLGYRLWFYLRAGFRSRKRTKTA</sequence>
<feature type="transmembrane region" description="Helical" evidence="8">
    <location>
        <begin position="109"/>
        <end position="126"/>
    </location>
</feature>
<dbReference type="Pfam" id="PF01794">
    <property type="entry name" value="Ferric_reduct"/>
    <property type="match status" value="1"/>
</dbReference>
<evidence type="ECO:0000259" key="9">
    <source>
        <dbReference type="Pfam" id="PF01794"/>
    </source>
</evidence>
<dbReference type="GO" id="GO:0020037">
    <property type="term" value="F:heme binding"/>
    <property type="evidence" value="ECO:0007669"/>
    <property type="project" value="UniProtKB-UniRule"/>
</dbReference>
<evidence type="ECO:0000256" key="8">
    <source>
        <dbReference type="HAMAP-Rule" id="MF_01207"/>
    </source>
</evidence>
<evidence type="ECO:0000256" key="4">
    <source>
        <dbReference type="ARBA" id="ARBA00022692"/>
    </source>
</evidence>
<keyword evidence="4 8" id="KW-0812">Transmembrane</keyword>
<dbReference type="HAMAP" id="MF_01207">
    <property type="entry name" value="MsrQ"/>
    <property type="match status" value="1"/>
</dbReference>
<feature type="transmembrane region" description="Helical" evidence="8">
    <location>
        <begin position="146"/>
        <end position="163"/>
    </location>
</feature>
<comment type="cofactor">
    <cofactor evidence="8">
        <name>heme b</name>
        <dbReference type="ChEBI" id="CHEBI:60344"/>
    </cofactor>
    <text evidence="8">Binds 1 heme b (iron(II)-protoporphyrin IX) group per subunit.</text>
</comment>
<dbReference type="GO" id="GO:0010181">
    <property type="term" value="F:FMN binding"/>
    <property type="evidence" value="ECO:0007669"/>
    <property type="project" value="UniProtKB-UniRule"/>
</dbReference>
<keyword evidence="8" id="KW-0288">FMN</keyword>
<dbReference type="InterPro" id="IPR013130">
    <property type="entry name" value="Fe3_Rdtase_TM_dom"/>
</dbReference>
<evidence type="ECO:0000256" key="5">
    <source>
        <dbReference type="ARBA" id="ARBA00022989"/>
    </source>
</evidence>
<keyword evidence="5 8" id="KW-1133">Transmembrane helix</keyword>
<feature type="transmembrane region" description="Helical" evidence="8">
    <location>
        <begin position="169"/>
        <end position="188"/>
    </location>
</feature>
<evidence type="ECO:0000256" key="2">
    <source>
        <dbReference type="ARBA" id="ARBA00022448"/>
    </source>
</evidence>
<feature type="transmembrane region" description="Helical" evidence="8">
    <location>
        <begin position="45"/>
        <end position="62"/>
    </location>
</feature>
<evidence type="ECO:0000256" key="6">
    <source>
        <dbReference type="ARBA" id="ARBA00023004"/>
    </source>
</evidence>
<dbReference type="GO" id="GO:0016679">
    <property type="term" value="F:oxidoreductase activity, acting on diphenols and related substances as donors"/>
    <property type="evidence" value="ECO:0007669"/>
    <property type="project" value="TreeGrafter"/>
</dbReference>
<keyword evidence="8" id="KW-0249">Electron transport</keyword>
<evidence type="ECO:0000313" key="10">
    <source>
        <dbReference type="EMBL" id="PCJ17797.1"/>
    </source>
</evidence>
<comment type="similarity">
    <text evidence="8">Belongs to the MsrQ family.</text>
</comment>
<comment type="caution">
    <text evidence="10">The sequence shown here is derived from an EMBL/GenBank/DDBJ whole genome shotgun (WGS) entry which is preliminary data.</text>
</comment>
<dbReference type="PANTHER" id="PTHR36964:SF1">
    <property type="entry name" value="PROTEIN-METHIONINE-SULFOXIDE REDUCTASE HEME-BINDING SUBUNIT MSRQ"/>
    <property type="match status" value="1"/>
</dbReference>
<dbReference type="EMBL" id="NVVJ01000104">
    <property type="protein sequence ID" value="PCJ17797.1"/>
    <property type="molecule type" value="Genomic_DNA"/>
</dbReference>
<dbReference type="GO" id="GO:0005886">
    <property type="term" value="C:plasma membrane"/>
    <property type="evidence" value="ECO:0007669"/>
    <property type="project" value="UniProtKB-SubCell"/>
</dbReference>
<evidence type="ECO:0000256" key="1">
    <source>
        <dbReference type="ARBA" id="ARBA00004141"/>
    </source>
</evidence>
<keyword evidence="8" id="KW-0479">Metal-binding</keyword>
<organism evidence="10 11">
    <name type="scientific">SAR86 cluster bacterium</name>
    <dbReference type="NCBI Taxonomy" id="2030880"/>
    <lineage>
        <taxon>Bacteria</taxon>
        <taxon>Pseudomonadati</taxon>
        <taxon>Pseudomonadota</taxon>
        <taxon>Gammaproteobacteria</taxon>
        <taxon>SAR86 cluster</taxon>
    </lineage>
</organism>
<comment type="subunit">
    <text evidence="8">Heterodimer of a catalytic subunit (MsrP) and a heme-binding subunit (MsrQ).</text>
</comment>
<comment type="cofactor">
    <cofactor evidence="8">
        <name>FMN</name>
        <dbReference type="ChEBI" id="CHEBI:58210"/>
    </cofactor>
    <text evidence="8">Binds 1 FMN per subunit.</text>
</comment>
<comment type="subcellular location">
    <subcellularLocation>
        <location evidence="8">Cell membrane</location>
        <topology evidence="8">Multi-pass membrane protein</topology>
    </subcellularLocation>
    <subcellularLocation>
        <location evidence="1">Membrane</location>
        <topology evidence="1">Multi-pass membrane protein</topology>
    </subcellularLocation>
</comment>
<dbReference type="InterPro" id="IPR022837">
    <property type="entry name" value="MsrQ-like"/>
</dbReference>
<keyword evidence="8" id="KW-1003">Cell membrane</keyword>
<dbReference type="AlphaFoldDB" id="A0A2A5AEP5"/>
<feature type="domain" description="Ferric oxidoreductase" evidence="9">
    <location>
        <begin position="45"/>
        <end position="155"/>
    </location>
</feature>
<keyword evidence="8" id="KW-0285">Flavoprotein</keyword>
<evidence type="ECO:0000256" key="7">
    <source>
        <dbReference type="ARBA" id="ARBA00023136"/>
    </source>
</evidence>
<comment type="function">
    <text evidence="8">Part of the MsrPQ system that repairs oxidized periplasmic proteins containing methionine sulfoxide residues (Met-O), using respiratory chain electrons. Thus protects these proteins from oxidative-stress damage caused by reactive species of oxygen and chlorine generated by the host defense mechanisms. MsrPQ is essential for the maintenance of envelope integrity under bleach stress, rescuing a wide series of structurally unrelated periplasmic proteins from methionine oxidation. MsrQ provides electrons for reduction to the reductase catalytic subunit MsrP, using the quinone pool of the respiratory chain.</text>
</comment>
<dbReference type="PANTHER" id="PTHR36964">
    <property type="entry name" value="PROTEIN-METHIONINE-SULFOXIDE REDUCTASE HEME-BINDING SUBUNIT MSRQ"/>
    <property type="match status" value="1"/>
</dbReference>
<reference evidence="11" key="1">
    <citation type="submission" date="2017-08" db="EMBL/GenBank/DDBJ databases">
        <title>A dynamic microbial community with high functional redundancy inhabits the cold, oxic subseafloor aquifer.</title>
        <authorList>
            <person name="Tully B.J."/>
            <person name="Wheat C.G."/>
            <person name="Glazer B.T."/>
            <person name="Huber J.A."/>
        </authorList>
    </citation>
    <scope>NUCLEOTIDE SEQUENCE [LARGE SCALE GENOMIC DNA]</scope>
</reference>
<keyword evidence="7 8" id="KW-0472">Membrane</keyword>
<dbReference type="Proteomes" id="UP000218327">
    <property type="component" value="Unassembled WGS sequence"/>
</dbReference>
<dbReference type="GO" id="GO:0009055">
    <property type="term" value="F:electron transfer activity"/>
    <property type="evidence" value="ECO:0007669"/>
    <property type="project" value="UniProtKB-UniRule"/>
</dbReference>
<evidence type="ECO:0000256" key="3">
    <source>
        <dbReference type="ARBA" id="ARBA00022617"/>
    </source>
</evidence>
<name>A0A2A5AEP5_9GAMM</name>
<gene>
    <name evidence="8" type="primary">msrQ</name>
    <name evidence="10" type="ORF">COA96_17500</name>
</gene>
<feature type="transmembrane region" description="Helical" evidence="8">
    <location>
        <begin position="74"/>
        <end position="94"/>
    </location>
</feature>
<proteinExistence type="inferred from homology"/>
<dbReference type="GO" id="GO:0046872">
    <property type="term" value="F:metal ion binding"/>
    <property type="evidence" value="ECO:0007669"/>
    <property type="project" value="UniProtKB-KW"/>
</dbReference>
<protein>
    <recommendedName>
        <fullName evidence="8">Protein-methionine-sulfoxide reductase heme-binding subunit MsrQ</fullName>
    </recommendedName>
    <alternativeName>
        <fullName evidence="8">Flavocytochrome MsrQ</fullName>
    </alternativeName>
</protein>
<dbReference type="GO" id="GO:0030091">
    <property type="term" value="P:protein repair"/>
    <property type="evidence" value="ECO:0007669"/>
    <property type="project" value="UniProtKB-UniRule"/>
</dbReference>
<evidence type="ECO:0000313" key="11">
    <source>
        <dbReference type="Proteomes" id="UP000218327"/>
    </source>
</evidence>
<feature type="transmembrane region" description="Helical" evidence="8">
    <location>
        <begin position="7"/>
        <end position="25"/>
    </location>
</feature>
<keyword evidence="6 8" id="KW-0408">Iron</keyword>
<keyword evidence="2 8" id="KW-0813">Transport</keyword>
<keyword evidence="3 8" id="KW-0349">Heme</keyword>